<dbReference type="EMBL" id="BGPR01003345">
    <property type="protein sequence ID" value="GBM86866.1"/>
    <property type="molecule type" value="Genomic_DNA"/>
</dbReference>
<feature type="compositionally biased region" description="Basic and acidic residues" evidence="1">
    <location>
        <begin position="93"/>
        <end position="104"/>
    </location>
</feature>
<keyword evidence="3" id="KW-1185">Reference proteome</keyword>
<accession>A0A4Y2JCB8</accession>
<name>A0A4Y2JCB8_ARAVE</name>
<feature type="compositionally biased region" description="Polar residues" evidence="1">
    <location>
        <begin position="80"/>
        <end position="92"/>
    </location>
</feature>
<evidence type="ECO:0000313" key="3">
    <source>
        <dbReference type="Proteomes" id="UP000499080"/>
    </source>
</evidence>
<sequence>MEDGSILRDQQMFVFDWLFDQEQRKNENREEANGLRDATSGCLGRRIQVKESFQACSVESGSPSKQRRSSSKSSLALQSTPESTKQESSSSDNSHRKESTEIKP</sequence>
<dbReference type="Proteomes" id="UP000499080">
    <property type="component" value="Unassembled WGS sequence"/>
</dbReference>
<feature type="region of interest" description="Disordered" evidence="1">
    <location>
        <begin position="55"/>
        <end position="104"/>
    </location>
</feature>
<comment type="caution">
    <text evidence="2">The sequence shown here is derived from an EMBL/GenBank/DDBJ whole genome shotgun (WGS) entry which is preliminary data.</text>
</comment>
<protein>
    <submittedName>
        <fullName evidence="2">Uncharacterized protein</fullName>
    </submittedName>
</protein>
<dbReference type="AlphaFoldDB" id="A0A4Y2JCB8"/>
<evidence type="ECO:0000313" key="2">
    <source>
        <dbReference type="EMBL" id="GBM86866.1"/>
    </source>
</evidence>
<proteinExistence type="predicted"/>
<gene>
    <name evidence="2" type="ORF">AVEN_159713_1</name>
</gene>
<evidence type="ECO:0000256" key="1">
    <source>
        <dbReference type="SAM" id="MobiDB-lite"/>
    </source>
</evidence>
<reference evidence="2 3" key="1">
    <citation type="journal article" date="2019" name="Sci. Rep.">
        <title>Orb-weaving spider Araneus ventricosus genome elucidates the spidroin gene catalogue.</title>
        <authorList>
            <person name="Kono N."/>
            <person name="Nakamura H."/>
            <person name="Ohtoshi R."/>
            <person name="Moran D.A.P."/>
            <person name="Shinohara A."/>
            <person name="Yoshida Y."/>
            <person name="Fujiwara M."/>
            <person name="Mori M."/>
            <person name="Tomita M."/>
            <person name="Arakawa K."/>
        </authorList>
    </citation>
    <scope>NUCLEOTIDE SEQUENCE [LARGE SCALE GENOMIC DNA]</scope>
</reference>
<organism evidence="2 3">
    <name type="scientific">Araneus ventricosus</name>
    <name type="common">Orbweaver spider</name>
    <name type="synonym">Epeira ventricosa</name>
    <dbReference type="NCBI Taxonomy" id="182803"/>
    <lineage>
        <taxon>Eukaryota</taxon>
        <taxon>Metazoa</taxon>
        <taxon>Ecdysozoa</taxon>
        <taxon>Arthropoda</taxon>
        <taxon>Chelicerata</taxon>
        <taxon>Arachnida</taxon>
        <taxon>Araneae</taxon>
        <taxon>Araneomorphae</taxon>
        <taxon>Entelegynae</taxon>
        <taxon>Araneoidea</taxon>
        <taxon>Araneidae</taxon>
        <taxon>Araneus</taxon>
    </lineage>
</organism>